<dbReference type="EMBL" id="JAUCMV010000001">
    <property type="protein sequence ID" value="KAK0429199.1"/>
    <property type="molecule type" value="Genomic_DNA"/>
</dbReference>
<sequence>MNSCQWWVLFLCAVLFCVVVSVRMGLIEDEKVAGRSSPPLEARPRNAMSLETNLDELIIRICETLRKILSFIVALMNRIYISDSSSTLQHGEKRLFHGTYMHRGAPTVRSTSSMTGHSKHK</sequence>
<keyword evidence="1" id="KW-0472">Membrane</keyword>
<gene>
    <name evidence="2" type="ORF">QR680_011247</name>
</gene>
<organism evidence="2 3">
    <name type="scientific">Steinernema hermaphroditum</name>
    <dbReference type="NCBI Taxonomy" id="289476"/>
    <lineage>
        <taxon>Eukaryota</taxon>
        <taxon>Metazoa</taxon>
        <taxon>Ecdysozoa</taxon>
        <taxon>Nematoda</taxon>
        <taxon>Chromadorea</taxon>
        <taxon>Rhabditida</taxon>
        <taxon>Tylenchina</taxon>
        <taxon>Panagrolaimomorpha</taxon>
        <taxon>Strongyloidoidea</taxon>
        <taxon>Steinernematidae</taxon>
        <taxon>Steinernema</taxon>
    </lineage>
</organism>
<accession>A0AA39MD08</accession>
<dbReference type="Proteomes" id="UP001175271">
    <property type="component" value="Unassembled WGS sequence"/>
</dbReference>
<reference evidence="2" key="1">
    <citation type="submission" date="2023-06" db="EMBL/GenBank/DDBJ databases">
        <title>Genomic analysis of the entomopathogenic nematode Steinernema hermaphroditum.</title>
        <authorList>
            <person name="Schwarz E.M."/>
            <person name="Heppert J.K."/>
            <person name="Baniya A."/>
            <person name="Schwartz H.T."/>
            <person name="Tan C.-H."/>
            <person name="Antoshechkin I."/>
            <person name="Sternberg P.W."/>
            <person name="Goodrich-Blair H."/>
            <person name="Dillman A.R."/>
        </authorList>
    </citation>
    <scope>NUCLEOTIDE SEQUENCE</scope>
    <source>
        <strain evidence="2">PS9179</strain>
        <tissue evidence="2">Whole animal</tissue>
    </source>
</reference>
<name>A0AA39MD08_9BILA</name>
<keyword evidence="1" id="KW-0812">Transmembrane</keyword>
<proteinExistence type="predicted"/>
<keyword evidence="1" id="KW-1133">Transmembrane helix</keyword>
<dbReference type="AlphaFoldDB" id="A0AA39MD08"/>
<comment type="caution">
    <text evidence="2">The sequence shown here is derived from an EMBL/GenBank/DDBJ whole genome shotgun (WGS) entry which is preliminary data.</text>
</comment>
<keyword evidence="3" id="KW-1185">Reference proteome</keyword>
<evidence type="ECO:0000313" key="2">
    <source>
        <dbReference type="EMBL" id="KAK0429199.1"/>
    </source>
</evidence>
<evidence type="ECO:0000256" key="1">
    <source>
        <dbReference type="SAM" id="Phobius"/>
    </source>
</evidence>
<feature type="transmembrane region" description="Helical" evidence="1">
    <location>
        <begin position="6"/>
        <end position="26"/>
    </location>
</feature>
<evidence type="ECO:0000313" key="3">
    <source>
        <dbReference type="Proteomes" id="UP001175271"/>
    </source>
</evidence>
<protein>
    <submittedName>
        <fullName evidence="2">Uncharacterized protein</fullName>
    </submittedName>
</protein>